<feature type="region of interest" description="Disordered" evidence="2">
    <location>
        <begin position="143"/>
        <end position="175"/>
    </location>
</feature>
<sequence>MYSPNLPGHENLPGPRRASPSSYRRIPPSASASPRMQQTYRHNDWNSNQYGAWNRQISNPSLGQNAYQSTNGVGSALSIDAGSSELTPLPRARNKNDLHPRSQSNSEGRFWTPQTETSPEKKASKLSGKELYNKFLVSFRKKKEPQEAVPESNPTASTRMTSRNANNGNAAKPPKPVAEKVIARVLLLDGEEVSLKLNKKAFGMELIRRICDGQDIIETDYFGITYTDKKLGTWFWLDFDKKIIKQVPSVTDWQFYFQVKFYPPEPTMLQDETTRYQLVLQVRQDVYTGKLPCSWVTQALLGSFHVQSELGDYDPDSMGPGINYLRQFEFVRNPTDQLLQKIMELHMTHKGMKPGQADIKYLETAKRLDLYGLDLHPARDMENVEIYIGVGYSGIVIYRDRVRIGRFAWPKVLRISYKKSYFYLKIRPDYTEQEEAVVGFSLLNPQLAKRLWKTAVEHHAFFRLKGPRITKKGPLELLSGSSRFQYSGRTFFQYRTAQIDRPANMPEDEIMYDENGQPKHHRTASVPAALNRAGIRYDSIHSLNRTHPRDMTIGKAQSSDYLGPTKQSNYEPIRNVHSVNQPIITATRPPPPRPPVSARPPQPQPTNRRIQPQQVQQPISGQNYFENDGSLFDGASSRGEGSIIGSGFRGAEYEVPRQLSANDFSSYAQEQENLSIMSGDGADDINDPGVVSVSSVPWSASNSYNPRPSQESWIPSNPAPSVPSSASYLLHARDEQLHYVNVGDNNGYSETSSENQNAPTRPNRKFGPYVRQNYSNDPPAISDEDFL</sequence>
<dbReference type="PROSITE" id="PS00661">
    <property type="entry name" value="FERM_2"/>
    <property type="match status" value="1"/>
</dbReference>
<feature type="region of interest" description="Disordered" evidence="2">
    <location>
        <begin position="554"/>
        <end position="616"/>
    </location>
</feature>
<dbReference type="PROSITE" id="PS50057">
    <property type="entry name" value="FERM_3"/>
    <property type="match status" value="1"/>
</dbReference>
<feature type="compositionally biased region" description="Pro residues" evidence="2">
    <location>
        <begin position="588"/>
        <end position="604"/>
    </location>
</feature>
<dbReference type="GO" id="GO:0005856">
    <property type="term" value="C:cytoskeleton"/>
    <property type="evidence" value="ECO:0007669"/>
    <property type="project" value="TreeGrafter"/>
</dbReference>
<evidence type="ECO:0000256" key="1">
    <source>
        <dbReference type="ARBA" id="ARBA00022553"/>
    </source>
</evidence>
<dbReference type="InterPro" id="IPR014352">
    <property type="entry name" value="FERM/acyl-CoA-bd_prot_sf"/>
</dbReference>
<keyword evidence="5" id="KW-1185">Reference proteome</keyword>
<dbReference type="InterPro" id="IPR029071">
    <property type="entry name" value="Ubiquitin-like_domsf"/>
</dbReference>
<dbReference type="SMART" id="SM00295">
    <property type="entry name" value="B41"/>
    <property type="match status" value="1"/>
</dbReference>
<dbReference type="InterPro" id="IPR000798">
    <property type="entry name" value="Ez/rad/moesin-like"/>
</dbReference>
<dbReference type="SUPFAM" id="SSF47031">
    <property type="entry name" value="Second domain of FERM"/>
    <property type="match status" value="1"/>
</dbReference>
<dbReference type="Pfam" id="PF00373">
    <property type="entry name" value="FERM_M"/>
    <property type="match status" value="1"/>
</dbReference>
<feature type="region of interest" description="Disordered" evidence="2">
    <location>
        <begin position="696"/>
        <end position="720"/>
    </location>
</feature>
<evidence type="ECO:0000259" key="3">
    <source>
        <dbReference type="PROSITE" id="PS50057"/>
    </source>
</evidence>
<dbReference type="CDD" id="cd13184">
    <property type="entry name" value="FERM_C_4_1_family"/>
    <property type="match status" value="1"/>
</dbReference>
<reference evidence="4 5" key="1">
    <citation type="submission" date="2019-07" db="EMBL/GenBank/DDBJ databases">
        <authorList>
            <person name="Jastrzebski P J."/>
            <person name="Paukszto L."/>
            <person name="Jastrzebski P J."/>
        </authorList>
    </citation>
    <scope>NUCLEOTIDE SEQUENCE [LARGE SCALE GENOMIC DNA]</scope>
    <source>
        <strain evidence="4 5">WMS-il1</strain>
    </source>
</reference>
<feature type="region of interest" description="Disordered" evidence="2">
    <location>
        <begin position="78"/>
        <end position="125"/>
    </location>
</feature>
<dbReference type="CDD" id="cd14473">
    <property type="entry name" value="FERM_B-lobe"/>
    <property type="match status" value="1"/>
</dbReference>
<dbReference type="InterPro" id="IPR035963">
    <property type="entry name" value="FERM_2"/>
</dbReference>
<feature type="compositionally biased region" description="Low complexity" evidence="2">
    <location>
        <begin position="605"/>
        <end position="616"/>
    </location>
</feature>
<dbReference type="FunFam" id="2.30.29.30:FF:000001">
    <property type="entry name" value="Erythrocyte membrane protein band 4.1"/>
    <property type="match status" value="1"/>
</dbReference>
<dbReference type="PROSITE" id="PS00660">
    <property type="entry name" value="FERM_1"/>
    <property type="match status" value="1"/>
</dbReference>
<feature type="compositionally biased region" description="Polar residues" evidence="2">
    <location>
        <begin position="555"/>
        <end position="570"/>
    </location>
</feature>
<protein>
    <recommendedName>
        <fullName evidence="3">FERM domain-containing protein</fullName>
    </recommendedName>
</protein>
<dbReference type="SMART" id="SM01196">
    <property type="entry name" value="FERM_C"/>
    <property type="match status" value="1"/>
</dbReference>
<dbReference type="Pfam" id="PF09380">
    <property type="entry name" value="FERM_C"/>
    <property type="match status" value="1"/>
</dbReference>
<dbReference type="SUPFAM" id="SSF54236">
    <property type="entry name" value="Ubiquitin-like"/>
    <property type="match status" value="1"/>
</dbReference>
<dbReference type="Gene3D" id="1.20.80.10">
    <property type="match status" value="1"/>
</dbReference>
<evidence type="ECO:0000256" key="2">
    <source>
        <dbReference type="SAM" id="MobiDB-lite"/>
    </source>
</evidence>
<feature type="region of interest" description="Disordered" evidence="2">
    <location>
        <begin position="740"/>
        <end position="787"/>
    </location>
</feature>
<dbReference type="AlphaFoldDB" id="A0A564YPU8"/>
<dbReference type="InterPro" id="IPR011993">
    <property type="entry name" value="PH-like_dom_sf"/>
</dbReference>
<dbReference type="PANTHER" id="PTHR23280:SF21">
    <property type="entry name" value="PROTEIN 4.1 HOMOLOG"/>
    <property type="match status" value="1"/>
</dbReference>
<dbReference type="EMBL" id="CABIJS010000322">
    <property type="protein sequence ID" value="VUZ48999.1"/>
    <property type="molecule type" value="Genomic_DNA"/>
</dbReference>
<keyword evidence="1" id="KW-0597">Phosphoprotein</keyword>
<dbReference type="PRINTS" id="PR00935">
    <property type="entry name" value="BAND41"/>
</dbReference>
<evidence type="ECO:0000313" key="4">
    <source>
        <dbReference type="EMBL" id="VUZ48999.1"/>
    </source>
</evidence>
<dbReference type="Pfam" id="PF09379">
    <property type="entry name" value="FERM_N"/>
    <property type="match status" value="1"/>
</dbReference>
<dbReference type="GO" id="GO:0031032">
    <property type="term" value="P:actomyosin structure organization"/>
    <property type="evidence" value="ECO:0007669"/>
    <property type="project" value="TreeGrafter"/>
</dbReference>
<dbReference type="InterPro" id="IPR018979">
    <property type="entry name" value="FERM_N"/>
</dbReference>
<dbReference type="InterPro" id="IPR000299">
    <property type="entry name" value="FERM_domain"/>
</dbReference>
<dbReference type="SUPFAM" id="SSF50729">
    <property type="entry name" value="PH domain-like"/>
    <property type="match status" value="1"/>
</dbReference>
<dbReference type="GO" id="GO:0005886">
    <property type="term" value="C:plasma membrane"/>
    <property type="evidence" value="ECO:0007669"/>
    <property type="project" value="TreeGrafter"/>
</dbReference>
<name>A0A564YPU8_HYMDI</name>
<dbReference type="Proteomes" id="UP000321570">
    <property type="component" value="Unassembled WGS sequence"/>
</dbReference>
<dbReference type="InterPro" id="IPR019748">
    <property type="entry name" value="FERM_central"/>
</dbReference>
<evidence type="ECO:0000313" key="5">
    <source>
        <dbReference type="Proteomes" id="UP000321570"/>
    </source>
</evidence>
<feature type="compositionally biased region" description="Polar residues" evidence="2">
    <location>
        <begin position="152"/>
        <end position="163"/>
    </location>
</feature>
<dbReference type="PANTHER" id="PTHR23280">
    <property type="entry name" value="4.1 G PROTEIN"/>
    <property type="match status" value="1"/>
</dbReference>
<proteinExistence type="predicted"/>
<dbReference type="GO" id="GO:0008092">
    <property type="term" value="F:cytoskeletal protein binding"/>
    <property type="evidence" value="ECO:0007669"/>
    <property type="project" value="InterPro"/>
</dbReference>
<dbReference type="InterPro" id="IPR019749">
    <property type="entry name" value="Band_41_domain"/>
</dbReference>
<organism evidence="4 5">
    <name type="scientific">Hymenolepis diminuta</name>
    <name type="common">Rat tapeworm</name>
    <dbReference type="NCBI Taxonomy" id="6216"/>
    <lineage>
        <taxon>Eukaryota</taxon>
        <taxon>Metazoa</taxon>
        <taxon>Spiralia</taxon>
        <taxon>Lophotrochozoa</taxon>
        <taxon>Platyhelminthes</taxon>
        <taxon>Cestoda</taxon>
        <taxon>Eucestoda</taxon>
        <taxon>Cyclophyllidea</taxon>
        <taxon>Hymenolepididae</taxon>
        <taxon>Hymenolepis</taxon>
    </lineage>
</organism>
<dbReference type="PRINTS" id="PR00661">
    <property type="entry name" value="ERMFAMILY"/>
</dbReference>
<feature type="compositionally biased region" description="Polar residues" evidence="2">
    <location>
        <begin position="704"/>
        <end position="714"/>
    </location>
</feature>
<feature type="region of interest" description="Disordered" evidence="2">
    <location>
        <begin position="1"/>
        <end position="47"/>
    </location>
</feature>
<dbReference type="Gene3D" id="2.30.29.30">
    <property type="entry name" value="Pleckstrin-homology domain (PH domain)/Phosphotyrosine-binding domain (PTB)"/>
    <property type="match status" value="1"/>
</dbReference>
<feature type="compositionally biased region" description="Polar residues" evidence="2">
    <location>
        <begin position="101"/>
        <end position="117"/>
    </location>
</feature>
<dbReference type="InterPro" id="IPR019747">
    <property type="entry name" value="FERM_CS"/>
</dbReference>
<dbReference type="Gene3D" id="3.10.20.90">
    <property type="entry name" value="Phosphatidylinositol 3-kinase Catalytic Subunit, Chain A, domain 1"/>
    <property type="match status" value="1"/>
</dbReference>
<feature type="compositionally biased region" description="Polar residues" evidence="2">
    <location>
        <begin position="30"/>
        <end position="47"/>
    </location>
</feature>
<dbReference type="InterPro" id="IPR018980">
    <property type="entry name" value="FERM_PH-like_C"/>
</dbReference>
<gene>
    <name evidence="4" type="ORF">WMSIL1_LOCUS8212</name>
</gene>
<feature type="domain" description="FERM" evidence="3">
    <location>
        <begin position="181"/>
        <end position="466"/>
    </location>
</feature>
<feature type="compositionally biased region" description="Polar residues" evidence="2">
    <location>
        <begin position="743"/>
        <end position="760"/>
    </location>
</feature>
<accession>A0A564YPU8</accession>
<dbReference type="CDD" id="cd01765">
    <property type="entry name" value="FERM_F0_F1"/>
    <property type="match status" value="1"/>
</dbReference>